<evidence type="ECO:0000259" key="4">
    <source>
        <dbReference type="Pfam" id="PF09976"/>
    </source>
</evidence>
<sequence>MLHTIDAIDAARNGRNRRRRCTPAGMTVMLMLLLAPLHATASPETPPTSLWQEALTRIGTHDYHGAAPLLDDLRQRDGFAKAHEANFLLGVVLYRQKQWQEAADALEVAATQVPVLGDYALYYAASAYQTLGLNSRALAVLSRLLHEHPGSLLTERARQERARLYSDANQLAQAEEAYRDYLAHASGEARRREAQLALAEIAVKADKRREAEALLRELWLKWPASREAARAGELLASMAEVPPFTLDEQFDRALSLYRSSQYAQAITAFTPFLPVPDPDRGSDGSPPLDRARDRFASRARLWSGVSYFHRRDYSRAISLLSPLGQDHSLHSAEALYWTGRSHVRVNDSEKAITTWTRLVDAYPNSPFSAESLYLMALQYSDDGKPKRAVRALTRLLRDHPSSQFADAALWTRAWIHYRQSALTEALADLQRLHARGASASRFQVQALYWQGRVLEGLKKRGKAVAAYRGLLSTHKNEDYYVEQTRLRLKTLEPQSARALALATPSEPSGVSGQGLAVPVPCTLSPQPCSSEVAKARLLKDLNLREEASEEFWALAGRSAEDRGLLYEACSALLDLGYLDKSVAIAKRLLRPLYAHSRPAGPVPRYWEFLYPLGYWDLVRGQSAQYTLDPYLVVALIREESAFSERVVSSSGAVGLMQLLPTTANYMANAKGSSGDPTKLDTPANNIALGTRYLAMMLDEFKGNWARALAAYNAGPNQVRRWLGRLGDRTDDEFIEEIPFSETRAYVKRVLGSYYRYRAQYSKG</sequence>
<dbReference type="Gene3D" id="1.25.40.10">
    <property type="entry name" value="Tetratricopeptide repeat domain"/>
    <property type="match status" value="3"/>
</dbReference>
<evidence type="ECO:0000259" key="3">
    <source>
        <dbReference type="Pfam" id="PF01464"/>
    </source>
</evidence>
<dbReference type="Pfam" id="PF13174">
    <property type="entry name" value="TPR_6"/>
    <property type="match status" value="1"/>
</dbReference>
<reference evidence="6" key="2">
    <citation type="journal article" date="2018" name="Environ. Microbiol.">
        <title>Bloom of a denitrifying methanotroph, 'Candidatus Methylomirabilis limnetica', in a deep stratified lake.</title>
        <authorList>
            <person name="Graf J.S."/>
            <person name="Mayr M.J."/>
            <person name="Marchant H.K."/>
            <person name="Tienken D."/>
            <person name="Hach P.F."/>
            <person name="Brand A."/>
            <person name="Schubert C.J."/>
            <person name="Kuypers M.M."/>
            <person name="Milucka J."/>
        </authorList>
    </citation>
    <scope>NUCLEOTIDE SEQUENCE [LARGE SCALE GENOMIC DNA]</scope>
    <source>
        <strain evidence="6">Zug</strain>
    </source>
</reference>
<dbReference type="AlphaFoldDB" id="A0A2T4TUS1"/>
<dbReference type="InterPro" id="IPR018704">
    <property type="entry name" value="SecYEG/CpoB_TPR"/>
</dbReference>
<feature type="transmembrane region" description="Helical" evidence="2">
    <location>
        <begin position="21"/>
        <end position="39"/>
    </location>
</feature>
<keyword evidence="2" id="KW-1133">Transmembrane helix</keyword>
<evidence type="ECO:0000313" key="6">
    <source>
        <dbReference type="Proteomes" id="UP000241436"/>
    </source>
</evidence>
<keyword evidence="1" id="KW-0802">TPR repeat</keyword>
<dbReference type="Pfam" id="PF13432">
    <property type="entry name" value="TPR_16"/>
    <property type="match status" value="1"/>
</dbReference>
<accession>A0A2T4TUS1</accession>
<dbReference type="PANTHER" id="PTHR37423:SF2">
    <property type="entry name" value="MEMBRANE-BOUND LYTIC MUREIN TRANSGLYCOSYLASE C"/>
    <property type="match status" value="1"/>
</dbReference>
<dbReference type="EMBL" id="NVQC01000040">
    <property type="protein sequence ID" value="PTL34864.1"/>
    <property type="molecule type" value="Genomic_DNA"/>
</dbReference>
<dbReference type="Gene3D" id="1.10.530.10">
    <property type="match status" value="1"/>
</dbReference>
<organism evidence="5 6">
    <name type="scientific">Candidatus Methylomirabilis limnetica</name>
    <dbReference type="NCBI Taxonomy" id="2033718"/>
    <lineage>
        <taxon>Bacteria</taxon>
        <taxon>Candidatus Methylomirabilota</taxon>
        <taxon>Candidatus Methylomirabilia</taxon>
        <taxon>Candidatus Methylomirabilales</taxon>
        <taxon>Candidatus Methylomirabilaceae</taxon>
        <taxon>Candidatus Methylomirabilis</taxon>
    </lineage>
</organism>
<dbReference type="InterPro" id="IPR019734">
    <property type="entry name" value="TPR_rpt"/>
</dbReference>
<dbReference type="SUPFAM" id="SSF48452">
    <property type="entry name" value="TPR-like"/>
    <property type="match status" value="3"/>
</dbReference>
<dbReference type="Proteomes" id="UP000241436">
    <property type="component" value="Unassembled WGS sequence"/>
</dbReference>
<protein>
    <recommendedName>
        <fullName evidence="7">Transglycosylase SLT domain-containing protein</fullName>
    </recommendedName>
</protein>
<dbReference type="PANTHER" id="PTHR37423">
    <property type="entry name" value="SOLUBLE LYTIC MUREIN TRANSGLYCOSYLASE-RELATED"/>
    <property type="match status" value="1"/>
</dbReference>
<dbReference type="InterPro" id="IPR011990">
    <property type="entry name" value="TPR-like_helical_dom_sf"/>
</dbReference>
<name>A0A2T4TUS1_9BACT</name>
<feature type="domain" description="Transglycosylase SLT" evidence="3">
    <location>
        <begin position="618"/>
        <end position="733"/>
    </location>
</feature>
<dbReference type="Pfam" id="PF01464">
    <property type="entry name" value="SLT"/>
    <property type="match status" value="1"/>
</dbReference>
<keyword evidence="2" id="KW-0472">Membrane</keyword>
<feature type="repeat" description="TPR" evidence="1">
    <location>
        <begin position="332"/>
        <end position="365"/>
    </location>
</feature>
<comment type="caution">
    <text evidence="5">The sequence shown here is derived from an EMBL/GenBank/DDBJ whole genome shotgun (WGS) entry which is preliminary data.</text>
</comment>
<dbReference type="SMART" id="SM00028">
    <property type="entry name" value="TPR"/>
    <property type="match status" value="5"/>
</dbReference>
<keyword evidence="6" id="KW-1185">Reference proteome</keyword>
<evidence type="ECO:0000256" key="2">
    <source>
        <dbReference type="SAM" id="Phobius"/>
    </source>
</evidence>
<dbReference type="InterPro" id="IPR023346">
    <property type="entry name" value="Lysozyme-like_dom_sf"/>
</dbReference>
<reference evidence="5 6" key="1">
    <citation type="submission" date="2017-09" db="EMBL/GenBank/DDBJ databases">
        <title>Bloom of a denitrifying methanotroph, Candidatus Methylomirabilis limnetica, in a deep stratified lake.</title>
        <authorList>
            <person name="Graf J.S."/>
            <person name="Marchant H.K."/>
            <person name="Tienken D."/>
            <person name="Hach P.F."/>
            <person name="Brand A."/>
            <person name="Schubert C.J."/>
            <person name="Kuypers M.M."/>
            <person name="Milucka J."/>
        </authorList>
    </citation>
    <scope>NUCLEOTIDE SEQUENCE [LARGE SCALE GENOMIC DNA]</scope>
    <source>
        <strain evidence="5 6">Zug</strain>
    </source>
</reference>
<dbReference type="SUPFAM" id="SSF53955">
    <property type="entry name" value="Lysozyme-like"/>
    <property type="match status" value="1"/>
</dbReference>
<evidence type="ECO:0008006" key="7">
    <source>
        <dbReference type="Google" id="ProtNLM"/>
    </source>
</evidence>
<proteinExistence type="predicted"/>
<evidence type="ECO:0000313" key="5">
    <source>
        <dbReference type="EMBL" id="PTL34864.1"/>
    </source>
</evidence>
<gene>
    <name evidence="5" type="ORF">CLG94_12800</name>
</gene>
<feature type="domain" description="Ancillary SecYEG translocon subunit/Cell division coordinator CpoB TPR" evidence="4">
    <location>
        <begin position="328"/>
        <end position="486"/>
    </location>
</feature>
<evidence type="ECO:0000256" key="1">
    <source>
        <dbReference type="PROSITE-ProRule" id="PRU00339"/>
    </source>
</evidence>
<dbReference type="PROSITE" id="PS50005">
    <property type="entry name" value="TPR"/>
    <property type="match status" value="1"/>
</dbReference>
<dbReference type="Pfam" id="PF09976">
    <property type="entry name" value="TPR_21"/>
    <property type="match status" value="1"/>
</dbReference>
<dbReference type="InterPro" id="IPR008258">
    <property type="entry name" value="Transglycosylase_SLT_dom_1"/>
</dbReference>
<keyword evidence="2" id="KW-0812">Transmembrane</keyword>
<dbReference type="CDD" id="cd13401">
    <property type="entry name" value="Slt70-like"/>
    <property type="match status" value="1"/>
</dbReference>